<sequence length="572" mass="60998">MKGKQYIRGLLSLGTAATLLMAMSIPASAADATDDIYLPYLYSYGTNGMPTGQLYDQTQSADYWTDLQKFTVSGTKPISRTYTGLLPQHLLTPDQTDIANIQNTVTGTNTTPSSGIVTNNVWPSYNYMPDPGGVTVDRYTYHTGTGTYLDYNPFGFAQDQLPTKAELGDAENAFTIFGDLKSSESDDSTTVGDYTSGAPIDLTFSLNATAFKRYFNANTMLGLRMGTPTEEQAENYADTKLIKADAQIALTVDIPEGVTVSDPLPQATLTGLPGFTATTSLTDNGSKLLVNIRMDNHGGIEKIRDRVTEVNSLDLSNVQVSITGLSVADDASTESPITIRGTAAGIYDQARANSEEELTSNTDNGDRTYMFFAAKQSDEGRDAGADAAKPNQISYTFNVTEPEPTVVDPWKIEPEASDPADCADNPYVKTATTEGVTYTVTDSKGNDLTADSQGRYNYQYGDTVTVTATANDGYAFPEGTTATRTFTAQKAESCNTNNSGNNGNSGTPETPKGDDTTSNNKPAAKPTKKPHAEKSLARTGSALAMPVAAGIMLAIAGIALTVVNKKRESADR</sequence>
<evidence type="ECO:0000313" key="4">
    <source>
        <dbReference type="EMBL" id="KFJ04430.1"/>
    </source>
</evidence>
<dbReference type="STRING" id="356829.BITS_1293"/>
<dbReference type="EMBL" id="JGZU01000018">
    <property type="protein sequence ID" value="KFJ04430.1"/>
    <property type="molecule type" value="Genomic_DNA"/>
</dbReference>
<name>A0A087E9H9_9BIFI</name>
<feature type="signal peptide" evidence="3">
    <location>
        <begin position="1"/>
        <end position="29"/>
    </location>
</feature>
<reference evidence="4 5" key="1">
    <citation type="submission" date="2014-03" db="EMBL/GenBank/DDBJ databases">
        <title>Genomics of Bifidobacteria.</title>
        <authorList>
            <person name="Ventura M."/>
            <person name="Milani C."/>
            <person name="Lugli G.A."/>
        </authorList>
    </citation>
    <scope>NUCLEOTIDE SEQUENCE [LARGE SCALE GENOMIC DNA]</scope>
    <source>
        <strain evidence="4 5">JCM 13495</strain>
    </source>
</reference>
<gene>
    <name evidence="4" type="ORF">BITS_1293</name>
</gene>
<evidence type="ECO:0000256" key="2">
    <source>
        <dbReference type="SAM" id="Phobius"/>
    </source>
</evidence>
<accession>A0A087E9H9</accession>
<feature type="chain" id="PRO_5001820595" evidence="3">
    <location>
        <begin position="30"/>
        <end position="572"/>
    </location>
</feature>
<evidence type="ECO:0000313" key="5">
    <source>
        <dbReference type="Proteomes" id="UP000029080"/>
    </source>
</evidence>
<dbReference type="RefSeq" id="WP_026642352.1">
    <property type="nucleotide sequence ID" value="NZ_JAXEUP010000060.1"/>
</dbReference>
<feature type="region of interest" description="Disordered" evidence="1">
    <location>
        <begin position="492"/>
        <end position="537"/>
    </location>
</feature>
<dbReference type="eggNOG" id="COG2374">
    <property type="taxonomic scope" value="Bacteria"/>
</dbReference>
<keyword evidence="5" id="KW-1185">Reference proteome</keyword>
<keyword evidence="3" id="KW-0732">Signal</keyword>
<organism evidence="4 5">
    <name type="scientific">Bifidobacterium tsurumiense</name>
    <dbReference type="NCBI Taxonomy" id="356829"/>
    <lineage>
        <taxon>Bacteria</taxon>
        <taxon>Bacillati</taxon>
        <taxon>Actinomycetota</taxon>
        <taxon>Actinomycetes</taxon>
        <taxon>Bifidobacteriales</taxon>
        <taxon>Bifidobacteriaceae</taxon>
        <taxon>Bifidobacterium</taxon>
    </lineage>
</organism>
<proteinExistence type="predicted"/>
<comment type="caution">
    <text evidence="4">The sequence shown here is derived from an EMBL/GenBank/DDBJ whole genome shotgun (WGS) entry which is preliminary data.</text>
</comment>
<evidence type="ECO:0000256" key="1">
    <source>
        <dbReference type="SAM" id="MobiDB-lite"/>
    </source>
</evidence>
<keyword evidence="2" id="KW-1133">Transmembrane helix</keyword>
<dbReference type="AlphaFoldDB" id="A0A087E9H9"/>
<feature type="transmembrane region" description="Helical" evidence="2">
    <location>
        <begin position="543"/>
        <end position="563"/>
    </location>
</feature>
<dbReference type="OrthoDB" id="2081422at2"/>
<evidence type="ECO:0000256" key="3">
    <source>
        <dbReference type="SAM" id="SignalP"/>
    </source>
</evidence>
<keyword evidence="2" id="KW-0472">Membrane</keyword>
<protein>
    <submittedName>
        <fullName evidence="4">LPXTG cell wall anchor domain protein</fullName>
    </submittedName>
</protein>
<feature type="compositionally biased region" description="Low complexity" evidence="1">
    <location>
        <begin position="495"/>
        <end position="507"/>
    </location>
</feature>
<keyword evidence="2" id="KW-0812">Transmembrane</keyword>
<dbReference type="Proteomes" id="UP000029080">
    <property type="component" value="Unassembled WGS sequence"/>
</dbReference>